<name>A0AA40DH20_9PEZI</name>
<dbReference type="EC" id="2.4.1.141" evidence="2 7"/>
<dbReference type="PANTHER" id="PTHR47043">
    <property type="entry name" value="UDP-N-ACETYLGLUCOSAMINE TRANSFERASE SUBUNIT ALG13"/>
    <property type="match status" value="1"/>
</dbReference>
<dbReference type="Proteomes" id="UP001172101">
    <property type="component" value="Unassembled WGS sequence"/>
</dbReference>
<reference evidence="9" key="1">
    <citation type="submission" date="2023-06" db="EMBL/GenBank/DDBJ databases">
        <title>Genome-scale phylogeny and comparative genomics of the fungal order Sordariales.</title>
        <authorList>
            <consortium name="Lawrence Berkeley National Laboratory"/>
            <person name="Hensen N."/>
            <person name="Bonometti L."/>
            <person name="Westerberg I."/>
            <person name="Brannstrom I.O."/>
            <person name="Guillou S."/>
            <person name="Cros-Aarteil S."/>
            <person name="Calhoun S."/>
            <person name="Haridas S."/>
            <person name="Kuo A."/>
            <person name="Mondo S."/>
            <person name="Pangilinan J."/>
            <person name="Riley R."/>
            <person name="LaButti K."/>
            <person name="Andreopoulos B."/>
            <person name="Lipzen A."/>
            <person name="Chen C."/>
            <person name="Yanf M."/>
            <person name="Daum C."/>
            <person name="Ng V."/>
            <person name="Clum A."/>
            <person name="Steindorff A."/>
            <person name="Ohm R."/>
            <person name="Martin F."/>
            <person name="Silar P."/>
            <person name="Natvig D."/>
            <person name="Lalanne C."/>
            <person name="Gautier V."/>
            <person name="Ament-velasquez S.L."/>
            <person name="Kruys A."/>
            <person name="Hutchinson M.I."/>
            <person name="Powell A.J."/>
            <person name="Barry K."/>
            <person name="Miller A.N."/>
            <person name="Grigoriev I.V."/>
            <person name="Debuchy R."/>
            <person name="Gladieux P."/>
            <person name="Thoren M.H."/>
            <person name="Johannesson H."/>
        </authorList>
    </citation>
    <scope>NUCLEOTIDE SEQUENCE</scope>
    <source>
        <strain evidence="9">SMH2392-1A</strain>
    </source>
</reference>
<comment type="subcellular location">
    <subcellularLocation>
        <location evidence="7">Endoplasmic reticulum</location>
    </subcellularLocation>
</comment>
<dbReference type="GO" id="GO:0006488">
    <property type="term" value="P:dolichol-linked oligosaccharide biosynthetic process"/>
    <property type="evidence" value="ECO:0007669"/>
    <property type="project" value="TreeGrafter"/>
</dbReference>
<comment type="subunit">
    <text evidence="1 7">Heterodimer with ALG14 to form a functional enzyme.</text>
</comment>
<dbReference type="Gene3D" id="3.40.50.2000">
    <property type="entry name" value="Glycogen Phosphorylase B"/>
    <property type="match status" value="1"/>
</dbReference>
<keyword evidence="10" id="KW-1185">Reference proteome</keyword>
<keyword evidence="7" id="KW-0808">Transferase</keyword>
<evidence type="ECO:0000256" key="1">
    <source>
        <dbReference type="ARBA" id="ARBA00011198"/>
    </source>
</evidence>
<accession>A0AA40DH20</accession>
<dbReference type="PANTHER" id="PTHR47043:SF1">
    <property type="entry name" value="UDP-N-ACETYLGLUCOSAMINE TRANSFERASE SUBUNIT ALG13"/>
    <property type="match status" value="1"/>
</dbReference>
<dbReference type="SUPFAM" id="SSF53756">
    <property type="entry name" value="UDP-Glycosyltransferase/glycogen phosphorylase"/>
    <property type="match status" value="1"/>
</dbReference>
<evidence type="ECO:0000259" key="8">
    <source>
        <dbReference type="Pfam" id="PF04101"/>
    </source>
</evidence>
<comment type="function">
    <text evidence="4 7">Involved in protein N-glycosylation. Essential for the second step of the dolichol-linked oligosaccharide pathway.</text>
</comment>
<organism evidence="9 10">
    <name type="scientific">Lasiosphaeria miniovina</name>
    <dbReference type="NCBI Taxonomy" id="1954250"/>
    <lineage>
        <taxon>Eukaryota</taxon>
        <taxon>Fungi</taxon>
        <taxon>Dikarya</taxon>
        <taxon>Ascomycota</taxon>
        <taxon>Pezizomycotina</taxon>
        <taxon>Sordariomycetes</taxon>
        <taxon>Sordariomycetidae</taxon>
        <taxon>Sordariales</taxon>
        <taxon>Lasiosphaeriaceae</taxon>
        <taxon>Lasiosphaeria</taxon>
    </lineage>
</organism>
<dbReference type="InterPro" id="IPR007235">
    <property type="entry name" value="Glyco_trans_28_C"/>
</dbReference>
<dbReference type="EMBL" id="JAUIRO010000008">
    <property type="protein sequence ID" value="KAK0703219.1"/>
    <property type="molecule type" value="Genomic_DNA"/>
</dbReference>
<dbReference type="GO" id="GO:0043541">
    <property type="term" value="C:UDP-N-acetylglucosamine transferase complex"/>
    <property type="evidence" value="ECO:0007669"/>
    <property type="project" value="TreeGrafter"/>
</dbReference>
<evidence type="ECO:0000256" key="6">
    <source>
        <dbReference type="ARBA" id="ARBA00048184"/>
    </source>
</evidence>
<dbReference type="GO" id="GO:0004577">
    <property type="term" value="F:N-acetylglucosaminyldiphosphodolichol N-acetylglucosaminyltransferase activity"/>
    <property type="evidence" value="ECO:0007669"/>
    <property type="project" value="UniProtKB-EC"/>
</dbReference>
<comment type="similarity">
    <text evidence="7">Belongs to the glycosyltransferase 28 family.</text>
</comment>
<evidence type="ECO:0000256" key="2">
    <source>
        <dbReference type="ARBA" id="ARBA00012614"/>
    </source>
</evidence>
<keyword evidence="7" id="KW-0328">Glycosyltransferase</keyword>
<proteinExistence type="inferred from homology"/>
<evidence type="ECO:0000313" key="9">
    <source>
        <dbReference type="EMBL" id="KAK0703219.1"/>
    </source>
</evidence>
<feature type="domain" description="Glycosyl transferase family 28 C-terminal" evidence="8">
    <location>
        <begin position="52"/>
        <end position="186"/>
    </location>
</feature>
<evidence type="ECO:0000256" key="7">
    <source>
        <dbReference type="RuleBase" id="RU362128"/>
    </source>
</evidence>
<evidence type="ECO:0000256" key="4">
    <source>
        <dbReference type="ARBA" id="ARBA00024804"/>
    </source>
</evidence>
<comment type="catalytic activity">
    <reaction evidence="6">
        <text>an N-acetyl-alpha-D-glucosaminyl-diphospho-di-trans,poly-cis-dolichol + UDP-N-acetyl-alpha-D-glucosamine = an N,N'-diacetylchitobiosyl-diphospho-di-trans,poly-cis-dolichol + UDP + H(+)</text>
        <dbReference type="Rhea" id="RHEA:23380"/>
        <dbReference type="Rhea" id="RHEA-COMP:19507"/>
        <dbReference type="Rhea" id="RHEA-COMP:19510"/>
        <dbReference type="ChEBI" id="CHEBI:15378"/>
        <dbReference type="ChEBI" id="CHEBI:57269"/>
        <dbReference type="ChEBI" id="CHEBI:57705"/>
        <dbReference type="ChEBI" id="CHEBI:58223"/>
        <dbReference type="ChEBI" id="CHEBI:58427"/>
        <dbReference type="EC" id="2.4.1.141"/>
    </reaction>
</comment>
<comment type="caution">
    <text evidence="9">The sequence shown here is derived from an EMBL/GenBank/DDBJ whole genome shotgun (WGS) entry which is preliminary data.</text>
</comment>
<dbReference type="InterPro" id="IPR052474">
    <property type="entry name" value="UDP-GlcNAc_transferase"/>
</dbReference>
<dbReference type="Pfam" id="PF04101">
    <property type="entry name" value="Glyco_tran_28_C"/>
    <property type="match status" value="1"/>
</dbReference>
<evidence type="ECO:0000256" key="3">
    <source>
        <dbReference type="ARBA" id="ARBA00017468"/>
    </source>
</evidence>
<evidence type="ECO:0000313" key="10">
    <source>
        <dbReference type="Proteomes" id="UP001172101"/>
    </source>
</evidence>
<keyword evidence="7" id="KW-0256">Endoplasmic reticulum</keyword>
<sequence>MSMMDGDYHLPQSRENAAEDYEVDDVGSTSSVSSTYSMSSMSSMSRHESRLCFVTVGATAGFRQLLAEIIKPEFLQRLAHYKFRRLEVQCGPDYDWFAEQVEALPDDYGIDIRSFTYTKNMSLCYVRCRGEAGLRLAGCVITHAGSSNVLEVKRTQAPLIAVPNPAITDKHQEDLADVMEDQGWGISGELGQLTVALARSQELVAQEMLRQELYLAELDEVLSDFEQENEGRGEDLEGLARIAND</sequence>
<protein>
    <recommendedName>
        <fullName evidence="3 7">UDP-N-acetylglucosamine transferase subunit ALG13</fullName>
        <ecNumber evidence="2 7">2.4.1.141</ecNumber>
    </recommendedName>
    <alternativeName>
        <fullName evidence="5 7">Asparagine-linked glycosylation protein 13</fullName>
    </alternativeName>
</protein>
<evidence type="ECO:0000256" key="5">
    <source>
        <dbReference type="ARBA" id="ARBA00032061"/>
    </source>
</evidence>
<gene>
    <name evidence="7" type="primary">ALG13</name>
    <name evidence="9" type="ORF">B0T26DRAFT_492475</name>
</gene>
<dbReference type="AlphaFoldDB" id="A0AA40DH20"/>